<name>A0A371EDZ2_MUCPR</name>
<evidence type="ECO:0000256" key="4">
    <source>
        <dbReference type="ARBA" id="ARBA00010858"/>
    </source>
</evidence>
<evidence type="ECO:0000256" key="10">
    <source>
        <dbReference type="SAM" id="Phobius"/>
    </source>
</evidence>
<dbReference type="GO" id="GO:0009791">
    <property type="term" value="P:post-embryonic development"/>
    <property type="evidence" value="ECO:0007669"/>
    <property type="project" value="UniProtKB-ARBA"/>
</dbReference>
<dbReference type="OrthoDB" id="1929188at2759"/>
<evidence type="ECO:0000256" key="1">
    <source>
        <dbReference type="ARBA" id="ARBA00002582"/>
    </source>
</evidence>
<dbReference type="GO" id="GO:0016020">
    <property type="term" value="C:membrane"/>
    <property type="evidence" value="ECO:0007669"/>
    <property type="project" value="UniProtKB-SubCell"/>
</dbReference>
<organism evidence="11 12">
    <name type="scientific">Mucuna pruriens</name>
    <name type="common">Velvet bean</name>
    <name type="synonym">Dolichos pruriens</name>
    <dbReference type="NCBI Taxonomy" id="157652"/>
    <lineage>
        <taxon>Eukaryota</taxon>
        <taxon>Viridiplantae</taxon>
        <taxon>Streptophyta</taxon>
        <taxon>Embryophyta</taxon>
        <taxon>Tracheophyta</taxon>
        <taxon>Spermatophyta</taxon>
        <taxon>Magnoliopsida</taxon>
        <taxon>eudicotyledons</taxon>
        <taxon>Gunneridae</taxon>
        <taxon>Pentapetalae</taxon>
        <taxon>rosids</taxon>
        <taxon>fabids</taxon>
        <taxon>Fabales</taxon>
        <taxon>Fabaceae</taxon>
        <taxon>Papilionoideae</taxon>
        <taxon>50 kb inversion clade</taxon>
        <taxon>NPAAA clade</taxon>
        <taxon>indigoferoid/millettioid clade</taxon>
        <taxon>Phaseoleae</taxon>
        <taxon>Mucuna</taxon>
    </lineage>
</organism>
<evidence type="ECO:0000256" key="7">
    <source>
        <dbReference type="ARBA" id="ARBA00022989"/>
    </source>
</evidence>
<keyword evidence="7 10" id="KW-1133">Transmembrane helix</keyword>
<comment type="caution">
    <text evidence="11">The sequence shown here is derived from an EMBL/GenBank/DDBJ whole genome shotgun (WGS) entry which is preliminary data.</text>
</comment>
<evidence type="ECO:0000256" key="5">
    <source>
        <dbReference type="ARBA" id="ARBA00022677"/>
    </source>
</evidence>
<proteinExistence type="inferred from homology"/>
<comment type="subcellular location">
    <subcellularLocation>
        <location evidence="3">Lipid droplet</location>
    </subcellularLocation>
    <subcellularLocation>
        <location evidence="2">Membrane</location>
        <topology evidence="2">Multi-pass membrane protein</topology>
    </subcellularLocation>
</comment>
<feature type="compositionally biased region" description="Polar residues" evidence="9">
    <location>
        <begin position="79"/>
        <end position="89"/>
    </location>
</feature>
<keyword evidence="6 10" id="KW-0812">Transmembrane</keyword>
<keyword evidence="8 10" id="KW-0472">Membrane</keyword>
<dbReference type="Pfam" id="PF01277">
    <property type="entry name" value="Oleosin"/>
    <property type="match status" value="1"/>
</dbReference>
<comment type="similarity">
    <text evidence="4">Belongs to the oleosin family.</text>
</comment>
<evidence type="ECO:0000256" key="3">
    <source>
        <dbReference type="ARBA" id="ARBA00004502"/>
    </source>
</evidence>
<evidence type="ECO:0000256" key="6">
    <source>
        <dbReference type="ARBA" id="ARBA00022692"/>
    </source>
</evidence>
<comment type="function">
    <text evidence="1">May have a structural role to stabilize the lipid body during desiccation of the seed by preventing coalescence of the oil. Probably interacts with both lipid and phospholipid moieties of lipid bodies. May also provide recognition signals for specific lipase anchorage in lipolysis during seedling growth.</text>
</comment>
<feature type="region of interest" description="Disordered" evidence="9">
    <location>
        <begin position="67"/>
        <end position="110"/>
    </location>
</feature>
<dbReference type="EMBL" id="QJKJ01014467">
    <property type="protein sequence ID" value="RDX64258.1"/>
    <property type="molecule type" value="Genomic_DNA"/>
</dbReference>
<keyword evidence="5" id="KW-0551">Lipid droplet</keyword>
<sequence length="110" mass="11968">YSPSSSLSEPRSLASPSPLHSLSSSVLFVTLSIAGFITSGAFGISSLSSFAWLATYLRRSHSPCHEEARDRVEVERQAQKTGQEPTTKAQEAHKETSETQLARQENKTSS</sequence>
<evidence type="ECO:0000256" key="2">
    <source>
        <dbReference type="ARBA" id="ARBA00004141"/>
    </source>
</evidence>
<protein>
    <submittedName>
        <fullName evidence="11">Uncharacterized protein</fullName>
    </submittedName>
</protein>
<feature type="transmembrane region" description="Helical" evidence="10">
    <location>
        <begin position="26"/>
        <end position="53"/>
    </location>
</feature>
<gene>
    <name evidence="11" type="ORF">CR513_57204</name>
</gene>
<dbReference type="GO" id="GO:0012511">
    <property type="term" value="C:monolayer-surrounded lipid storage body"/>
    <property type="evidence" value="ECO:0007669"/>
    <property type="project" value="InterPro"/>
</dbReference>
<dbReference type="AlphaFoldDB" id="A0A371EDZ2"/>
<evidence type="ECO:0000256" key="9">
    <source>
        <dbReference type="SAM" id="MobiDB-lite"/>
    </source>
</evidence>
<evidence type="ECO:0000313" key="12">
    <source>
        <dbReference type="Proteomes" id="UP000257109"/>
    </source>
</evidence>
<dbReference type="GO" id="GO:0048608">
    <property type="term" value="P:reproductive structure development"/>
    <property type="evidence" value="ECO:0007669"/>
    <property type="project" value="UniProtKB-ARBA"/>
</dbReference>
<feature type="compositionally biased region" description="Basic and acidic residues" evidence="9">
    <location>
        <begin position="67"/>
        <end position="78"/>
    </location>
</feature>
<dbReference type="Proteomes" id="UP000257109">
    <property type="component" value="Unassembled WGS sequence"/>
</dbReference>
<dbReference type="InterPro" id="IPR000136">
    <property type="entry name" value="Oleosin"/>
</dbReference>
<keyword evidence="12" id="KW-1185">Reference proteome</keyword>
<feature type="region of interest" description="Disordered" evidence="9">
    <location>
        <begin position="1"/>
        <end position="20"/>
    </location>
</feature>
<evidence type="ECO:0000256" key="8">
    <source>
        <dbReference type="ARBA" id="ARBA00023136"/>
    </source>
</evidence>
<feature type="non-terminal residue" evidence="11">
    <location>
        <position position="1"/>
    </location>
</feature>
<reference evidence="11" key="1">
    <citation type="submission" date="2018-05" db="EMBL/GenBank/DDBJ databases">
        <title>Draft genome of Mucuna pruriens seed.</title>
        <authorList>
            <person name="Nnadi N.E."/>
            <person name="Vos R."/>
            <person name="Hasami M.H."/>
            <person name="Devisetty U.K."/>
            <person name="Aguiy J.C."/>
        </authorList>
    </citation>
    <scope>NUCLEOTIDE SEQUENCE [LARGE SCALE GENOMIC DNA]</scope>
    <source>
        <strain evidence="11">JCA_2017</strain>
    </source>
</reference>
<accession>A0A371EDZ2</accession>
<feature type="compositionally biased region" description="Polar residues" evidence="9">
    <location>
        <begin position="98"/>
        <end position="110"/>
    </location>
</feature>
<evidence type="ECO:0000313" key="11">
    <source>
        <dbReference type="EMBL" id="RDX64258.1"/>
    </source>
</evidence>